<dbReference type="InterPro" id="IPR029058">
    <property type="entry name" value="AB_hydrolase_fold"/>
</dbReference>
<sequence>MTTPQPTDPLGAVYAEWTEEFAAHPDMSLRLMRWVFEDWQRVTTEPEDVTYKSTELGGVPGILVRPLTADPAQVMVFLHGGGFALGSSASHRKLAGHIAAACGATGFVADFRRAPEHPYPAQLDDTTAVFDALVESGIDPADIAFVGDSAGANIAIATVLRQRTRGAGTPGVVLTISPWLDMENGGETIATNDDTDFLITREGLQGNIDRYLSGGASARDPLVNPLYAEFAGFPPLYITAADVESLYADAARLHALAAGAVVDVTFDVAPGQQHVFPLQAGQLPAADQAIATMAAWYRGRRSAGAHRRFAAPASA</sequence>
<dbReference type="Proteomes" id="UP000028870">
    <property type="component" value="Unassembled WGS sequence"/>
</dbReference>
<organism evidence="4 5">
    <name type="scientific">Mycolicibacterium cosmeticum</name>
    <dbReference type="NCBI Taxonomy" id="258533"/>
    <lineage>
        <taxon>Bacteria</taxon>
        <taxon>Bacillati</taxon>
        <taxon>Actinomycetota</taxon>
        <taxon>Actinomycetes</taxon>
        <taxon>Mycobacteriales</taxon>
        <taxon>Mycobacteriaceae</taxon>
        <taxon>Mycolicibacterium</taxon>
    </lineage>
</organism>
<keyword evidence="5" id="KW-1185">Reference proteome</keyword>
<dbReference type="STRING" id="258533.BN977_04503"/>
<gene>
    <name evidence="4" type="ORF">BN977_04503</name>
</gene>
<dbReference type="AlphaFoldDB" id="W9BLH8"/>
<reference evidence="4" key="1">
    <citation type="submission" date="2014-03" db="EMBL/GenBank/DDBJ databases">
        <title>Draft Genome Sequence of Mycobacterium cosmeticum DSM 44829.</title>
        <authorList>
            <person name="Croce O."/>
            <person name="Robert C."/>
            <person name="Raoult D."/>
            <person name="Drancourt M."/>
        </authorList>
    </citation>
    <scope>NUCLEOTIDE SEQUENCE [LARGE SCALE GENOMIC DNA]</scope>
    <source>
        <strain evidence="4">DSM 44829</strain>
    </source>
</reference>
<accession>W9BLH8</accession>
<evidence type="ECO:0000259" key="3">
    <source>
        <dbReference type="Pfam" id="PF07859"/>
    </source>
</evidence>
<comment type="caution">
    <text evidence="4">The sequence shown here is derived from an EMBL/GenBank/DDBJ whole genome shotgun (WGS) entry which is preliminary data.</text>
</comment>
<dbReference type="Pfam" id="PF07859">
    <property type="entry name" value="Abhydrolase_3"/>
    <property type="match status" value="1"/>
</dbReference>
<feature type="domain" description="Alpha/beta hydrolase fold-3" evidence="3">
    <location>
        <begin position="75"/>
        <end position="277"/>
    </location>
</feature>
<dbReference type="InterPro" id="IPR002168">
    <property type="entry name" value="Lipase_GDXG_HIS_AS"/>
</dbReference>
<keyword evidence="2" id="KW-0378">Hydrolase</keyword>
<evidence type="ECO:0000313" key="4">
    <source>
        <dbReference type="EMBL" id="CDO09675.1"/>
    </source>
</evidence>
<dbReference type="SUPFAM" id="SSF53474">
    <property type="entry name" value="alpha/beta-Hydrolases"/>
    <property type="match status" value="1"/>
</dbReference>
<evidence type="ECO:0000313" key="5">
    <source>
        <dbReference type="Proteomes" id="UP000028870"/>
    </source>
</evidence>
<evidence type="ECO:0000256" key="1">
    <source>
        <dbReference type="ARBA" id="ARBA00010515"/>
    </source>
</evidence>
<proteinExistence type="inferred from homology"/>
<dbReference type="InterPro" id="IPR050300">
    <property type="entry name" value="GDXG_lipolytic_enzyme"/>
</dbReference>
<dbReference type="EMBL" id="CCBB010000003">
    <property type="protein sequence ID" value="CDO09675.1"/>
    <property type="molecule type" value="Genomic_DNA"/>
</dbReference>
<dbReference type="RefSeq" id="WP_036401536.1">
    <property type="nucleotide sequence ID" value="NZ_CCBB010000003.1"/>
</dbReference>
<protein>
    <submittedName>
        <fullName evidence="4">Acetyl-hydrolase</fullName>
    </submittedName>
</protein>
<reference evidence="4" key="2">
    <citation type="submission" date="2014-03" db="EMBL/GenBank/DDBJ databases">
        <authorList>
            <person name="Urmite Genomes"/>
        </authorList>
    </citation>
    <scope>NUCLEOTIDE SEQUENCE</scope>
    <source>
        <strain evidence="4">DSM 44829</strain>
    </source>
</reference>
<dbReference type="eggNOG" id="COG0657">
    <property type="taxonomic scope" value="Bacteria"/>
</dbReference>
<dbReference type="PROSITE" id="PS01173">
    <property type="entry name" value="LIPASE_GDXG_HIS"/>
    <property type="match status" value="1"/>
</dbReference>
<dbReference type="PANTHER" id="PTHR48081">
    <property type="entry name" value="AB HYDROLASE SUPERFAMILY PROTEIN C4A8.06C"/>
    <property type="match status" value="1"/>
</dbReference>
<name>W9BLH8_MYCCO</name>
<dbReference type="GO" id="GO:0004806">
    <property type="term" value="F:triacylglycerol lipase activity"/>
    <property type="evidence" value="ECO:0007669"/>
    <property type="project" value="TreeGrafter"/>
</dbReference>
<evidence type="ECO:0000256" key="2">
    <source>
        <dbReference type="ARBA" id="ARBA00022801"/>
    </source>
</evidence>
<dbReference type="PANTHER" id="PTHR48081:SF30">
    <property type="entry name" value="ACETYL-HYDROLASE LIPR-RELATED"/>
    <property type="match status" value="1"/>
</dbReference>
<dbReference type="OrthoDB" id="9803828at2"/>
<dbReference type="InterPro" id="IPR013094">
    <property type="entry name" value="AB_hydrolase_3"/>
</dbReference>
<comment type="similarity">
    <text evidence="1">Belongs to the 'GDXG' lipolytic enzyme family.</text>
</comment>
<dbReference type="Gene3D" id="3.40.50.1820">
    <property type="entry name" value="alpha/beta hydrolase"/>
    <property type="match status" value="1"/>
</dbReference>